<reference evidence="3" key="1">
    <citation type="journal article" date="2019" name="Curr. Biol.">
        <title>Genome Sequence of Striga asiatica Provides Insight into the Evolution of Plant Parasitism.</title>
        <authorList>
            <person name="Yoshida S."/>
            <person name="Kim S."/>
            <person name="Wafula E.K."/>
            <person name="Tanskanen J."/>
            <person name="Kim Y.M."/>
            <person name="Honaas L."/>
            <person name="Yang Z."/>
            <person name="Spallek T."/>
            <person name="Conn C.E."/>
            <person name="Ichihashi Y."/>
            <person name="Cheong K."/>
            <person name="Cui S."/>
            <person name="Der J.P."/>
            <person name="Gundlach H."/>
            <person name="Jiao Y."/>
            <person name="Hori C."/>
            <person name="Ishida J.K."/>
            <person name="Kasahara H."/>
            <person name="Kiba T."/>
            <person name="Kim M.S."/>
            <person name="Koo N."/>
            <person name="Laohavisit A."/>
            <person name="Lee Y.H."/>
            <person name="Lumba S."/>
            <person name="McCourt P."/>
            <person name="Mortimer J.C."/>
            <person name="Mutuku J.M."/>
            <person name="Nomura T."/>
            <person name="Sasaki-Sekimoto Y."/>
            <person name="Seto Y."/>
            <person name="Wang Y."/>
            <person name="Wakatake T."/>
            <person name="Sakakibara H."/>
            <person name="Demura T."/>
            <person name="Yamaguchi S."/>
            <person name="Yoneyama K."/>
            <person name="Manabe R.I."/>
            <person name="Nelson D.C."/>
            <person name="Schulman A.H."/>
            <person name="Timko M.P."/>
            <person name="dePamphilis C.W."/>
            <person name="Choi D."/>
            <person name="Shirasu K."/>
        </authorList>
    </citation>
    <scope>NUCLEOTIDE SEQUENCE [LARGE SCALE GENOMIC DNA]</scope>
    <source>
        <strain evidence="3">cv. UVA1</strain>
    </source>
</reference>
<feature type="region of interest" description="Disordered" evidence="1">
    <location>
        <begin position="63"/>
        <end position="121"/>
    </location>
</feature>
<feature type="compositionally biased region" description="Basic and acidic residues" evidence="1">
    <location>
        <begin position="91"/>
        <end position="107"/>
    </location>
</feature>
<protein>
    <submittedName>
        <fullName evidence="2">Indoleacetic acid-induced protein 8</fullName>
    </submittedName>
</protein>
<feature type="region of interest" description="Disordered" evidence="1">
    <location>
        <begin position="139"/>
        <end position="173"/>
    </location>
</feature>
<evidence type="ECO:0000313" key="3">
    <source>
        <dbReference type="Proteomes" id="UP000325081"/>
    </source>
</evidence>
<accession>A0A5A7Q4A3</accession>
<proteinExistence type="predicted"/>
<gene>
    <name evidence="2" type="ORF">STAS_16351</name>
</gene>
<dbReference type="EMBL" id="BKCP01005738">
    <property type="protein sequence ID" value="GER39728.1"/>
    <property type="molecule type" value="Genomic_DNA"/>
</dbReference>
<dbReference type="Proteomes" id="UP000325081">
    <property type="component" value="Unassembled WGS sequence"/>
</dbReference>
<keyword evidence="3" id="KW-1185">Reference proteome</keyword>
<feature type="compositionally biased region" description="Basic and acidic residues" evidence="1">
    <location>
        <begin position="139"/>
        <end position="160"/>
    </location>
</feature>
<dbReference type="AlphaFoldDB" id="A0A5A7Q4A3"/>
<organism evidence="2 3">
    <name type="scientific">Striga asiatica</name>
    <name type="common">Asiatic witchweed</name>
    <name type="synonym">Buchnera asiatica</name>
    <dbReference type="NCBI Taxonomy" id="4170"/>
    <lineage>
        <taxon>Eukaryota</taxon>
        <taxon>Viridiplantae</taxon>
        <taxon>Streptophyta</taxon>
        <taxon>Embryophyta</taxon>
        <taxon>Tracheophyta</taxon>
        <taxon>Spermatophyta</taxon>
        <taxon>Magnoliopsida</taxon>
        <taxon>eudicotyledons</taxon>
        <taxon>Gunneridae</taxon>
        <taxon>Pentapetalae</taxon>
        <taxon>asterids</taxon>
        <taxon>lamiids</taxon>
        <taxon>Lamiales</taxon>
        <taxon>Orobanchaceae</taxon>
        <taxon>Buchnereae</taxon>
        <taxon>Striga</taxon>
    </lineage>
</organism>
<sequence length="229" mass="24596">MASTVDENFQPPMFPFVGTPKTAAAASEPGSPEEQLRLLHDGYGRNIPARGVGRKGFLGIDLNVAPPEDSASESPAAESGGDWVSEVSSGNRDEIRAAHSSEGELAKIEQAVTGSEKGKAKYKRWDALIEAAGRALRDFGGRSRSRDKEVKAPNRKRGEAEAAGGGPRRRIGGRGFAGGWDEFVAAPAVVVRSTRERVVAMPNKYRDSVLHATEAMAVAEVRFSRRKPR</sequence>
<evidence type="ECO:0000256" key="1">
    <source>
        <dbReference type="SAM" id="MobiDB-lite"/>
    </source>
</evidence>
<feature type="region of interest" description="Disordered" evidence="1">
    <location>
        <begin position="1"/>
        <end position="33"/>
    </location>
</feature>
<comment type="caution">
    <text evidence="2">The sequence shown here is derived from an EMBL/GenBank/DDBJ whole genome shotgun (WGS) entry which is preliminary data.</text>
</comment>
<feature type="compositionally biased region" description="Low complexity" evidence="1">
    <location>
        <begin position="65"/>
        <end position="79"/>
    </location>
</feature>
<evidence type="ECO:0000313" key="2">
    <source>
        <dbReference type="EMBL" id="GER39728.1"/>
    </source>
</evidence>
<dbReference type="OrthoDB" id="912744at2759"/>
<name>A0A5A7Q4A3_STRAF</name>